<dbReference type="NCBIfam" id="TIGR01060">
    <property type="entry name" value="eno"/>
    <property type="match status" value="1"/>
</dbReference>
<dbReference type="PANTHER" id="PTHR11902">
    <property type="entry name" value="ENOLASE"/>
    <property type="match status" value="1"/>
</dbReference>
<dbReference type="SFLD" id="SFLDS00001">
    <property type="entry name" value="Enolase"/>
    <property type="match status" value="1"/>
</dbReference>
<dbReference type="InterPro" id="IPR020811">
    <property type="entry name" value="Enolase_N"/>
</dbReference>
<feature type="active site" description="Proton acceptor" evidence="9">
    <location>
        <position position="335"/>
    </location>
</feature>
<comment type="similarity">
    <text evidence="2 9">Belongs to the enolase family.</text>
</comment>
<dbReference type="SFLD" id="SFLDF00002">
    <property type="entry name" value="enolase"/>
    <property type="match status" value="1"/>
</dbReference>
<evidence type="ECO:0000256" key="8">
    <source>
        <dbReference type="ARBA" id="ARBA00023239"/>
    </source>
</evidence>
<dbReference type="PRINTS" id="PR00148">
    <property type="entry name" value="ENOLASE"/>
</dbReference>
<evidence type="ECO:0000313" key="12">
    <source>
        <dbReference type="EMBL" id="WAL66605.1"/>
    </source>
</evidence>
<feature type="binding site" evidence="9">
    <location>
        <position position="163"/>
    </location>
    <ligand>
        <name>(2R)-2-phosphoglycerate</name>
        <dbReference type="ChEBI" id="CHEBI:58289"/>
    </ligand>
</feature>
<dbReference type="InterPro" id="IPR036849">
    <property type="entry name" value="Enolase-like_C_sf"/>
</dbReference>
<dbReference type="RefSeq" id="WP_268756738.1">
    <property type="nucleotide sequence ID" value="NZ_CP113836.1"/>
</dbReference>
<dbReference type="Pfam" id="PF00113">
    <property type="entry name" value="Enolase_C"/>
    <property type="match status" value="1"/>
</dbReference>
<dbReference type="SMART" id="SM01193">
    <property type="entry name" value="Enolase_N"/>
    <property type="match status" value="1"/>
</dbReference>
<accession>A0ABY7B3U1</accession>
<comment type="pathway">
    <text evidence="1 9">Carbohydrate degradation; glycolysis; pyruvate from D-glyceraldehyde 3-phosphate: step 4/5.</text>
</comment>
<feature type="binding site" evidence="9">
    <location>
        <position position="242"/>
    </location>
    <ligand>
        <name>Mg(2+)</name>
        <dbReference type="ChEBI" id="CHEBI:18420"/>
    </ligand>
</feature>
<evidence type="ECO:0000256" key="2">
    <source>
        <dbReference type="ARBA" id="ARBA00009604"/>
    </source>
</evidence>
<keyword evidence="9" id="KW-0963">Cytoplasm</keyword>
<keyword evidence="6 9" id="KW-0460">Magnesium</keyword>
<keyword evidence="9" id="KW-0479">Metal-binding</keyword>
<feature type="binding site" evidence="9">
    <location>
        <position position="365"/>
    </location>
    <ligand>
        <name>(2R)-2-phosphoglycerate</name>
        <dbReference type="ChEBI" id="CHEBI:58289"/>
    </ligand>
</feature>
<feature type="binding site" evidence="9">
    <location>
        <position position="335"/>
    </location>
    <ligand>
        <name>(2R)-2-phosphoglycerate</name>
        <dbReference type="ChEBI" id="CHEBI:58289"/>
    </ligand>
</feature>
<dbReference type="PANTHER" id="PTHR11902:SF1">
    <property type="entry name" value="ENOLASE"/>
    <property type="match status" value="1"/>
</dbReference>
<evidence type="ECO:0000256" key="7">
    <source>
        <dbReference type="ARBA" id="ARBA00023152"/>
    </source>
</evidence>
<dbReference type="SUPFAM" id="SSF54826">
    <property type="entry name" value="Enolase N-terminal domain-like"/>
    <property type="match status" value="1"/>
</dbReference>
<comment type="subcellular location">
    <subcellularLocation>
        <location evidence="9">Cytoplasm</location>
    </subcellularLocation>
    <subcellularLocation>
        <location evidence="9">Secreted</location>
    </subcellularLocation>
    <subcellularLocation>
        <location evidence="9">Cell surface</location>
    </subcellularLocation>
    <text evidence="9">Fractions of enolase are present in both the cytoplasm and on the cell surface.</text>
</comment>
<feature type="domain" description="Enolase C-terminal TIM barrel" evidence="10">
    <location>
        <begin position="139"/>
        <end position="423"/>
    </location>
</feature>
<dbReference type="PROSITE" id="PS00164">
    <property type="entry name" value="ENOLASE"/>
    <property type="match status" value="1"/>
</dbReference>
<feature type="binding site" evidence="9">
    <location>
        <position position="283"/>
    </location>
    <ligand>
        <name>Mg(2+)</name>
        <dbReference type="ChEBI" id="CHEBI:18420"/>
    </ligand>
</feature>
<dbReference type="InterPro" id="IPR020809">
    <property type="entry name" value="Enolase_CS"/>
</dbReference>
<dbReference type="SFLD" id="SFLDG00178">
    <property type="entry name" value="enolase"/>
    <property type="match status" value="1"/>
</dbReference>
<evidence type="ECO:0000256" key="4">
    <source>
        <dbReference type="ARBA" id="ARBA00017068"/>
    </source>
</evidence>
<dbReference type="Gene3D" id="3.30.390.10">
    <property type="entry name" value="Enolase-like, N-terminal domain"/>
    <property type="match status" value="1"/>
</dbReference>
<feature type="active site" description="Proton donor" evidence="9">
    <location>
        <position position="205"/>
    </location>
</feature>
<dbReference type="EC" id="4.2.1.11" evidence="3 9"/>
<dbReference type="Proteomes" id="UP001163203">
    <property type="component" value="Chromosome"/>
</dbReference>
<reference evidence="12" key="1">
    <citation type="submission" date="2022-11" db="EMBL/GenBank/DDBJ databases">
        <authorList>
            <person name="Mo P."/>
        </authorList>
    </citation>
    <scope>NUCLEOTIDE SEQUENCE</scope>
    <source>
        <strain evidence="12">HUAS 11-8</strain>
    </source>
</reference>
<dbReference type="Pfam" id="PF03952">
    <property type="entry name" value="Enolase_N"/>
    <property type="match status" value="1"/>
</dbReference>
<sequence length="428" mass="45242">MAVIEQVGAREILDSRGNPTVEVEVALDDGTLARAAVPSGASTGEHEAVELRDGDAQRYGGKGVERAVAAVLDEIGPQLIGMEAVEQRVVDQKLVDLDGTPDKSRLGANALLGVSLAVAKAAAESAELELFRYLGGPNAHILPVPMLNILNGGAHADTDVDIQEFMIAPIGAESFREALRWGAEVYHSLKSVLKGRGLGTGLGDEGGFAPNLSSNREALDLITAAIEKAGYTPGRDVALALDVAATEFFADGSYTFEGSKRSAEQLAAYYAELLDAYPLVSIEDPLSEDDWDGWVALTGQIGDRVQLVGDDLFVTNPDRLEQGIERGAANALLVKVNQIGTLSETLDAITLATSCGYKSMMSHRSGETEDTTIADLAVATGVGQIKTGAPARSERVAKYNQLLRIEETLGDAARYAGDLAFPRFTPES</sequence>
<feature type="binding site" evidence="9">
    <location>
        <position position="386"/>
    </location>
    <ligand>
        <name>(2R)-2-phosphoglycerate</name>
        <dbReference type="ChEBI" id="CHEBI:58289"/>
    </ligand>
</feature>
<keyword evidence="8 9" id="KW-0456">Lyase</keyword>
<dbReference type="Gene3D" id="3.20.20.120">
    <property type="entry name" value="Enolase-like C-terminal domain"/>
    <property type="match status" value="1"/>
</dbReference>
<evidence type="ECO:0000313" key="13">
    <source>
        <dbReference type="Proteomes" id="UP001163203"/>
    </source>
</evidence>
<evidence type="ECO:0000259" key="11">
    <source>
        <dbReference type="SMART" id="SM01193"/>
    </source>
</evidence>
<name>A0ABY7B3U1_9PSEU</name>
<dbReference type="InterPro" id="IPR020810">
    <property type="entry name" value="Enolase_C"/>
</dbReference>
<evidence type="ECO:0000256" key="1">
    <source>
        <dbReference type="ARBA" id="ARBA00005031"/>
    </source>
</evidence>
<dbReference type="InterPro" id="IPR000941">
    <property type="entry name" value="Enolase"/>
</dbReference>
<dbReference type="PIRSF" id="PIRSF001400">
    <property type="entry name" value="Enolase"/>
    <property type="match status" value="1"/>
</dbReference>
<dbReference type="CDD" id="cd03313">
    <property type="entry name" value="enolase"/>
    <property type="match status" value="1"/>
</dbReference>
<dbReference type="SMART" id="SM01192">
    <property type="entry name" value="Enolase_C"/>
    <property type="match status" value="1"/>
</dbReference>
<evidence type="ECO:0000256" key="3">
    <source>
        <dbReference type="ARBA" id="ARBA00012058"/>
    </source>
</evidence>
<evidence type="ECO:0000256" key="6">
    <source>
        <dbReference type="ARBA" id="ARBA00022842"/>
    </source>
</evidence>
<comment type="cofactor">
    <cofactor evidence="9">
        <name>Mg(2+)</name>
        <dbReference type="ChEBI" id="CHEBI:18420"/>
    </cofactor>
    <text evidence="9">Binds a second Mg(2+) ion via substrate during catalysis.</text>
</comment>
<evidence type="ECO:0000256" key="5">
    <source>
        <dbReference type="ARBA" id="ARBA00022525"/>
    </source>
</evidence>
<gene>
    <name evidence="9 12" type="primary">eno</name>
    <name evidence="12" type="ORF">ORV05_01955</name>
</gene>
<feature type="domain" description="Enolase N-terminal" evidence="11">
    <location>
        <begin position="4"/>
        <end position="134"/>
    </location>
</feature>
<keyword evidence="13" id="KW-1185">Reference proteome</keyword>
<keyword evidence="5 9" id="KW-0964">Secreted</keyword>
<evidence type="ECO:0000259" key="10">
    <source>
        <dbReference type="SMART" id="SM01192"/>
    </source>
</evidence>
<keyword evidence="7 9" id="KW-0324">Glycolysis</keyword>
<dbReference type="EMBL" id="CP113836">
    <property type="protein sequence ID" value="WAL66605.1"/>
    <property type="molecule type" value="Genomic_DNA"/>
</dbReference>
<feature type="binding site" evidence="9">
    <location>
        <position position="364"/>
    </location>
    <ligand>
        <name>(2R)-2-phosphoglycerate</name>
        <dbReference type="ChEBI" id="CHEBI:58289"/>
    </ligand>
</feature>
<dbReference type="HAMAP" id="MF_00318">
    <property type="entry name" value="Enolase"/>
    <property type="match status" value="1"/>
</dbReference>
<protein>
    <recommendedName>
        <fullName evidence="4 9">Enolase</fullName>
        <ecNumber evidence="3 9">4.2.1.11</ecNumber>
    </recommendedName>
    <alternativeName>
        <fullName evidence="9">2-phospho-D-glycerate hydro-lyase</fullName>
    </alternativeName>
    <alternativeName>
        <fullName evidence="9">2-phosphoglycerate dehydratase</fullName>
    </alternativeName>
</protein>
<dbReference type="InterPro" id="IPR029017">
    <property type="entry name" value="Enolase-like_N"/>
</dbReference>
<dbReference type="SUPFAM" id="SSF51604">
    <property type="entry name" value="Enolase C-terminal domain-like"/>
    <property type="match status" value="1"/>
</dbReference>
<feature type="binding site" evidence="9">
    <location>
        <position position="310"/>
    </location>
    <ligand>
        <name>Mg(2+)</name>
        <dbReference type="ChEBI" id="CHEBI:18420"/>
    </ligand>
</feature>
<comment type="function">
    <text evidence="9">Catalyzes the reversible conversion of 2-phosphoglycerate (2-PG) into phosphoenolpyruvate (PEP). It is essential for the degradation of carbohydrates via glycolysis.</text>
</comment>
<proteinExistence type="inferred from homology"/>
<evidence type="ECO:0000256" key="9">
    <source>
        <dbReference type="HAMAP-Rule" id="MF_00318"/>
    </source>
</evidence>
<comment type="catalytic activity">
    <reaction evidence="9">
        <text>(2R)-2-phosphoglycerate = phosphoenolpyruvate + H2O</text>
        <dbReference type="Rhea" id="RHEA:10164"/>
        <dbReference type="ChEBI" id="CHEBI:15377"/>
        <dbReference type="ChEBI" id="CHEBI:58289"/>
        <dbReference type="ChEBI" id="CHEBI:58702"/>
        <dbReference type="EC" id="4.2.1.11"/>
    </reaction>
</comment>
<dbReference type="GO" id="GO:0004634">
    <property type="term" value="F:phosphopyruvate hydratase activity"/>
    <property type="evidence" value="ECO:0007669"/>
    <property type="project" value="UniProtKB-EC"/>
</dbReference>
<organism evidence="12 13">
    <name type="scientific">Amycolatopsis cynarae</name>
    <dbReference type="NCBI Taxonomy" id="2995223"/>
    <lineage>
        <taxon>Bacteria</taxon>
        <taxon>Bacillati</taxon>
        <taxon>Actinomycetota</taxon>
        <taxon>Actinomycetes</taxon>
        <taxon>Pseudonocardiales</taxon>
        <taxon>Pseudonocardiaceae</taxon>
        <taxon>Amycolatopsis</taxon>
    </lineage>
</organism>